<comment type="subcellular location">
    <subcellularLocation>
        <location evidence="1">Secreted</location>
    </subcellularLocation>
</comment>
<name>A0A0A0V688_SCYTH</name>
<dbReference type="GO" id="GO:0005576">
    <property type="term" value="C:extracellular region"/>
    <property type="evidence" value="ECO:0007669"/>
    <property type="project" value="UniProtKB-SubCell"/>
</dbReference>
<sequence>MALRVKEILVLISCMIGVCVVSDMIGGNKQAGVCEYNGITIKAGNTHYFQETCEAFICEERSFEVRRCGPAYIAGGCKAITDKSKNFPDCCTKVIC</sequence>
<accession>A0A0A0V688</accession>
<dbReference type="SMART" id="SM01318">
    <property type="entry name" value="SVWC"/>
    <property type="match status" value="1"/>
</dbReference>
<keyword evidence="3" id="KW-0732">Signal</keyword>
<reference evidence="5" key="2">
    <citation type="journal article" date="2014" name="J. Proteome Res.">
        <title>Spit and venom from scytodes spiders: a diverse and distinct cocktail.</title>
        <authorList>
            <person name="Zobel-Thropp P.A."/>
            <person name="Correa S.M."/>
            <person name="Garb J.E."/>
            <person name="Binford G.J."/>
        </authorList>
    </citation>
    <scope>NUCLEOTIDE SEQUENCE</scope>
    <source>
        <tissue evidence="5">Venom gland</tissue>
    </source>
</reference>
<evidence type="ECO:0000256" key="3">
    <source>
        <dbReference type="SAM" id="SignalP"/>
    </source>
</evidence>
<keyword evidence="2" id="KW-0964">Secreted</keyword>
<feature type="signal peptide" evidence="3">
    <location>
        <begin position="1"/>
        <end position="21"/>
    </location>
</feature>
<dbReference type="Pfam" id="PF15430">
    <property type="entry name" value="SVWC"/>
    <property type="match status" value="1"/>
</dbReference>
<proteinExistence type="evidence at transcript level"/>
<dbReference type="AlphaFoldDB" id="A0A0A0V688"/>
<evidence type="ECO:0000313" key="5">
    <source>
        <dbReference type="EMBL" id="AIW62657.1"/>
    </source>
</evidence>
<feature type="chain" id="PRO_5001978135" evidence="3">
    <location>
        <begin position="22"/>
        <end position="96"/>
    </location>
</feature>
<reference evidence="5" key="1">
    <citation type="submission" date="2013-11" db="EMBL/GenBank/DDBJ databases">
        <authorList>
            <person name="Thropp P.A."/>
            <person name="Correa S.M."/>
            <person name="Garb J.E."/>
            <person name="Binford G.J."/>
        </authorList>
    </citation>
    <scope>NUCLEOTIDE SEQUENCE</scope>
    <source>
        <tissue evidence="5">Venom gland</tissue>
    </source>
</reference>
<feature type="domain" description="Single" evidence="4">
    <location>
        <begin position="34"/>
        <end position="96"/>
    </location>
</feature>
<organism evidence="5">
    <name type="scientific">Scytodes thoracica</name>
    <name type="common">Spitting spider</name>
    <name type="synonym">Aranea thoracica</name>
    <dbReference type="NCBI Taxonomy" id="1112478"/>
    <lineage>
        <taxon>Eukaryota</taxon>
        <taxon>Metazoa</taxon>
        <taxon>Ecdysozoa</taxon>
        <taxon>Arthropoda</taxon>
        <taxon>Chelicerata</taxon>
        <taxon>Arachnida</taxon>
        <taxon>Araneae</taxon>
        <taxon>Araneomorphae</taxon>
        <taxon>Haplogynae</taxon>
        <taxon>Scytodoidea</taxon>
        <taxon>Scytodidae</taxon>
        <taxon>Scytodes</taxon>
    </lineage>
</organism>
<evidence type="ECO:0000259" key="4">
    <source>
        <dbReference type="SMART" id="SM01318"/>
    </source>
</evidence>
<dbReference type="InterPro" id="IPR029277">
    <property type="entry name" value="SVWC_dom"/>
</dbReference>
<evidence type="ECO:0000256" key="1">
    <source>
        <dbReference type="ARBA" id="ARBA00004613"/>
    </source>
</evidence>
<protein>
    <submittedName>
        <fullName evidence="5">PXCC family protein</fullName>
    </submittedName>
</protein>
<evidence type="ECO:0000256" key="2">
    <source>
        <dbReference type="ARBA" id="ARBA00022525"/>
    </source>
</evidence>
<dbReference type="EMBL" id="KF860761">
    <property type="protein sequence ID" value="AIW62657.1"/>
    <property type="molecule type" value="mRNA"/>
</dbReference>